<sequence length="169" mass="18508">PALLEHQSRILAGVWAQADLAIAGDPATEQALRLNLFHLFQSSSSDGHAGTAAKGLTGEGYEGHCFWDAEIFMLPALVTLAPERARAMLVWRHRTLEHARQHARELNHPHGALYAWRTISGDECSAYFPGGSAQYHINAAVAWAIRLYVDASGDRAFLLEGGAEMIFET</sequence>
<dbReference type="GO" id="GO:0004553">
    <property type="term" value="F:hydrolase activity, hydrolyzing O-glycosyl compounds"/>
    <property type="evidence" value="ECO:0007669"/>
    <property type="project" value="TreeGrafter"/>
</dbReference>
<dbReference type="Gene3D" id="1.50.10.10">
    <property type="match status" value="1"/>
</dbReference>
<dbReference type="PANTHER" id="PTHR11051">
    <property type="entry name" value="GLYCOSYL HYDROLASE-RELATED"/>
    <property type="match status" value="1"/>
</dbReference>
<evidence type="ECO:0000313" key="2">
    <source>
        <dbReference type="EMBL" id="KAF1681958.1"/>
    </source>
</evidence>
<dbReference type="AlphaFoldDB" id="A0A7V8K613"/>
<protein>
    <submittedName>
        <fullName evidence="2">Beta-phosphoglucomutase</fullName>
    </submittedName>
</protein>
<feature type="non-terminal residue" evidence="2">
    <location>
        <position position="1"/>
    </location>
</feature>
<dbReference type="InterPro" id="IPR012341">
    <property type="entry name" value="6hp_glycosidase-like_sf"/>
</dbReference>
<gene>
    <name evidence="2" type="ORF">B1992_15600</name>
</gene>
<dbReference type="Proteomes" id="UP000462066">
    <property type="component" value="Unassembled WGS sequence"/>
</dbReference>
<dbReference type="InterPro" id="IPR005195">
    <property type="entry name" value="Glyco_hydro_65_M"/>
</dbReference>
<proteinExistence type="predicted"/>
<dbReference type="Pfam" id="PF03632">
    <property type="entry name" value="Glyco_hydro_65m"/>
    <property type="match status" value="1"/>
</dbReference>
<dbReference type="PANTHER" id="PTHR11051:SF8">
    <property type="entry name" value="PROTEIN-GLUCOSYLGALACTOSYLHYDROXYLYSINE GLUCOSIDASE"/>
    <property type="match status" value="1"/>
</dbReference>
<evidence type="ECO:0000259" key="1">
    <source>
        <dbReference type="Pfam" id="PF03632"/>
    </source>
</evidence>
<evidence type="ECO:0000313" key="3">
    <source>
        <dbReference type="Proteomes" id="UP000462066"/>
    </source>
</evidence>
<keyword evidence="3" id="KW-1185">Reference proteome</keyword>
<dbReference type="EMBL" id="MWIP01000138">
    <property type="protein sequence ID" value="KAF1681958.1"/>
    <property type="molecule type" value="Genomic_DNA"/>
</dbReference>
<dbReference type="SUPFAM" id="SSF48208">
    <property type="entry name" value="Six-hairpin glycosidases"/>
    <property type="match status" value="1"/>
</dbReference>
<dbReference type="InterPro" id="IPR008928">
    <property type="entry name" value="6-hairpin_glycosidase_sf"/>
</dbReference>
<reference evidence="2 3" key="1">
    <citation type="submission" date="2017-10" db="EMBL/GenBank/DDBJ databases">
        <title>Whole genome sequencing of Pseudoxanthomonas broegbernensis DSM 12573(T).</title>
        <authorList>
            <person name="Kumar S."/>
            <person name="Bansal K."/>
            <person name="Kaur A."/>
            <person name="Patil P."/>
            <person name="Sharma S."/>
            <person name="Patil P.B."/>
        </authorList>
    </citation>
    <scope>NUCLEOTIDE SEQUENCE [LARGE SCALE GENOMIC DNA]</scope>
    <source>
        <strain evidence="2 3">DSM 12573</strain>
    </source>
</reference>
<feature type="non-terminal residue" evidence="2">
    <location>
        <position position="169"/>
    </location>
</feature>
<organism evidence="2 3">
    <name type="scientific">Pseudoxanthomonas broegbernensis</name>
    <dbReference type="NCBI Taxonomy" id="83619"/>
    <lineage>
        <taxon>Bacteria</taxon>
        <taxon>Pseudomonadati</taxon>
        <taxon>Pseudomonadota</taxon>
        <taxon>Gammaproteobacteria</taxon>
        <taxon>Lysobacterales</taxon>
        <taxon>Lysobacteraceae</taxon>
        <taxon>Pseudoxanthomonas</taxon>
    </lineage>
</organism>
<accession>A0A7V8K613</accession>
<feature type="domain" description="Glycoside hydrolase family 65 central catalytic" evidence="1">
    <location>
        <begin position="33"/>
        <end position="169"/>
    </location>
</feature>
<comment type="caution">
    <text evidence="2">The sequence shown here is derived from an EMBL/GenBank/DDBJ whole genome shotgun (WGS) entry which is preliminary data.</text>
</comment>
<name>A0A7V8K613_9GAMM</name>
<dbReference type="GO" id="GO:0005975">
    <property type="term" value="P:carbohydrate metabolic process"/>
    <property type="evidence" value="ECO:0007669"/>
    <property type="project" value="InterPro"/>
</dbReference>